<evidence type="ECO:0000256" key="11">
    <source>
        <dbReference type="ARBA" id="ARBA00023163"/>
    </source>
</evidence>
<organism evidence="16 17">
    <name type="scientific">Spiroplasma sabaudiense Ar-1343</name>
    <dbReference type="NCBI Taxonomy" id="1276257"/>
    <lineage>
        <taxon>Bacteria</taxon>
        <taxon>Bacillati</taxon>
        <taxon>Mycoplasmatota</taxon>
        <taxon>Mollicutes</taxon>
        <taxon>Entomoplasmatales</taxon>
        <taxon>Spiroplasmataceae</taxon>
        <taxon>Spiroplasma</taxon>
    </lineage>
</organism>
<evidence type="ECO:0000256" key="1">
    <source>
        <dbReference type="ARBA" id="ARBA00022478"/>
    </source>
</evidence>
<feature type="domain" description="Toprim" evidence="15">
    <location>
        <begin position="257"/>
        <end position="338"/>
    </location>
</feature>
<keyword evidence="1 12" id="KW-0240">DNA-directed RNA polymerase</keyword>
<dbReference type="InterPro" id="IPR030846">
    <property type="entry name" value="DnaG_bac"/>
</dbReference>
<dbReference type="eggNOG" id="COG0358">
    <property type="taxonomic scope" value="Bacteria"/>
</dbReference>
<dbReference type="PIRSF" id="PIRSF002811">
    <property type="entry name" value="DnaG"/>
    <property type="match status" value="1"/>
</dbReference>
<dbReference type="InterPro" id="IPR013264">
    <property type="entry name" value="DNAG_N"/>
</dbReference>
<keyword evidence="6 12" id="KW-0479">Metal-binding</keyword>
<dbReference type="Proteomes" id="UP000019265">
    <property type="component" value="Chromosome"/>
</dbReference>
<reference evidence="16 17" key="1">
    <citation type="journal article" date="2014" name="Genome Biol. Evol.">
        <title>Molecular evolution of the substrate utilization strategies and putative virulence factors in mosquito-associated Spiroplasma species.</title>
        <authorList>
            <person name="Chang T.H."/>
            <person name="Lo W.S."/>
            <person name="Ku C."/>
            <person name="Chen L.L."/>
            <person name="Kuo C.H."/>
        </authorList>
    </citation>
    <scope>NUCLEOTIDE SEQUENCE [LARGE SCALE GENOMIC DNA]</scope>
    <source>
        <strain evidence="16">Ar-1343</strain>
    </source>
</reference>
<dbReference type="Pfam" id="PF08275">
    <property type="entry name" value="DNAG_N"/>
    <property type="match status" value="1"/>
</dbReference>
<evidence type="ECO:0000256" key="12">
    <source>
        <dbReference type="HAMAP-Rule" id="MF_00974"/>
    </source>
</evidence>
<gene>
    <name evidence="12 16" type="primary">dnaG</name>
    <name evidence="16" type="ORF">SSABA_v1c03220</name>
</gene>
<dbReference type="SMART" id="SM00493">
    <property type="entry name" value="TOPRIM"/>
    <property type="match status" value="1"/>
</dbReference>
<keyword evidence="4 12" id="KW-0548">Nucleotidyltransferase</keyword>
<keyword evidence="8 12" id="KW-0862">Zinc</keyword>
<dbReference type="GO" id="GO:0008270">
    <property type="term" value="F:zinc ion binding"/>
    <property type="evidence" value="ECO:0007669"/>
    <property type="project" value="UniProtKB-UniRule"/>
</dbReference>
<dbReference type="SUPFAM" id="SSF56731">
    <property type="entry name" value="DNA primase core"/>
    <property type="match status" value="1"/>
</dbReference>
<keyword evidence="7 12" id="KW-0863">Zinc-finger</keyword>
<comment type="domain">
    <text evidence="12">Contains an N-terminal zinc-binding domain, a central core domain that contains the primase activity, and a C-terminal DnaB-binding domain.</text>
</comment>
<evidence type="ECO:0000256" key="3">
    <source>
        <dbReference type="ARBA" id="ARBA00022679"/>
    </source>
</evidence>
<evidence type="ECO:0000259" key="15">
    <source>
        <dbReference type="PROSITE" id="PS50880"/>
    </source>
</evidence>
<dbReference type="FunFam" id="3.90.580.10:FF:000001">
    <property type="entry name" value="DNA primase"/>
    <property type="match status" value="1"/>
</dbReference>
<evidence type="ECO:0000256" key="14">
    <source>
        <dbReference type="PIRSR" id="PIRSR002811-1"/>
    </source>
</evidence>
<dbReference type="RefSeq" id="WP_025250870.1">
    <property type="nucleotide sequence ID" value="NZ_CP006934.1"/>
</dbReference>
<dbReference type="InterPro" id="IPR006295">
    <property type="entry name" value="DNA_primase_DnaG"/>
</dbReference>
<sequence length="603" mass="69626">MDKVSQENINNLIEKTDIVAVISEYIKVQKKGQNYQAVCPFHKDNNPSLVISPVKKFYKCFSCNESGNALNFVKNFENISFIEAFVKLSRKAGDNVDFLSNYKTKPRYSDDELRLFEINYQASKFFCAILNNEVASDAKSYLLKRGITEKDQIDWEIGFSYKEANLLSHLKQLGYSQQDAINAGIAKVYGTSVMETFVNRIIFPIKNEDNFIIGFSGRSINENSSPKYLNTSETTIFKKSELAFNINNSKQAIKKNDEIIILEGFMDSISLSKIGIENNVAIMGTALSKFHINLFSKFTKNFILFLDGDDPGVNASLKASHQLLSQNLNVKLVLNDSKADPDELIKKNGETFVKKMIENSLHPIDFAIEYFFKKFDVQKQDQFELYIENVKKTFSFIKGELFQNIALQKISNKINIPIENLKNTFGIKTVNNYNVEPKIIKSNQKINYNDLIRYKFAEESIIFYLIHNGDRLEYLEENADKINTIQHKKLMMEIIELYKQNLISKSKPEEIKKILLDKKSKYIPELDNIIAETNYVFLKSLSTGDGLEDSFSILKSRKLEEENREFFKLMSEASNFELKTNFNEVIEKNFAEVIKLRKKREKK</sequence>
<evidence type="ECO:0000256" key="13">
    <source>
        <dbReference type="PIRNR" id="PIRNR002811"/>
    </source>
</evidence>
<evidence type="ECO:0000256" key="7">
    <source>
        <dbReference type="ARBA" id="ARBA00022771"/>
    </source>
</evidence>
<dbReference type="PANTHER" id="PTHR30313:SF2">
    <property type="entry name" value="DNA PRIMASE"/>
    <property type="match status" value="1"/>
</dbReference>
<feature type="zinc finger region" description="CHC2-type" evidence="12 14">
    <location>
        <begin position="39"/>
        <end position="63"/>
    </location>
</feature>
<keyword evidence="10 12" id="KW-0238">DNA-binding</keyword>
<dbReference type="GO" id="GO:0006269">
    <property type="term" value="P:DNA replication, synthesis of primer"/>
    <property type="evidence" value="ECO:0007669"/>
    <property type="project" value="UniProtKB-UniRule"/>
</dbReference>
<evidence type="ECO:0000256" key="4">
    <source>
        <dbReference type="ARBA" id="ARBA00022695"/>
    </source>
</evidence>
<dbReference type="PATRIC" id="fig|1276257.3.peg.328"/>
<comment type="similarity">
    <text evidence="12 13">Belongs to the DnaG primase family.</text>
</comment>
<dbReference type="InterPro" id="IPR034151">
    <property type="entry name" value="TOPRIM_DnaG_bac"/>
</dbReference>
<dbReference type="KEGG" id="ssab:SSABA_v1c03220"/>
<evidence type="ECO:0000256" key="8">
    <source>
        <dbReference type="ARBA" id="ARBA00022833"/>
    </source>
</evidence>
<keyword evidence="9" id="KW-0460">Magnesium</keyword>
<dbReference type="Gene3D" id="3.90.980.10">
    <property type="entry name" value="DNA primase, catalytic core, N-terminal domain"/>
    <property type="match status" value="1"/>
</dbReference>
<dbReference type="HOGENOM" id="CLU_013501_3_3_14"/>
<keyword evidence="2 12" id="KW-0639">Primosome</keyword>
<dbReference type="Gene3D" id="3.40.1360.10">
    <property type="match status" value="1"/>
</dbReference>
<keyword evidence="3 12" id="KW-0808">Transferase</keyword>
<dbReference type="SMART" id="SM00400">
    <property type="entry name" value="ZnF_CHCC"/>
    <property type="match status" value="1"/>
</dbReference>
<comment type="subunit">
    <text evidence="12">Monomer. Interacts with DnaB.</text>
</comment>
<keyword evidence="17" id="KW-1185">Reference proteome</keyword>
<evidence type="ECO:0000256" key="10">
    <source>
        <dbReference type="ARBA" id="ARBA00023125"/>
    </source>
</evidence>
<dbReference type="CDD" id="cd03364">
    <property type="entry name" value="TOPRIM_DnaG_primases"/>
    <property type="match status" value="1"/>
</dbReference>
<comment type="function">
    <text evidence="12 13">RNA polymerase that catalyzes the synthesis of short RNA molecules used as primers for DNA polymerase during DNA replication.</text>
</comment>
<protein>
    <recommendedName>
        <fullName evidence="12 13">DNA primase</fullName>
        <ecNumber evidence="12">2.7.7.101</ecNumber>
    </recommendedName>
</protein>
<proteinExistence type="inferred from homology"/>
<evidence type="ECO:0000256" key="9">
    <source>
        <dbReference type="ARBA" id="ARBA00022842"/>
    </source>
</evidence>
<dbReference type="PROSITE" id="PS50880">
    <property type="entry name" value="TOPRIM"/>
    <property type="match status" value="1"/>
</dbReference>
<dbReference type="SUPFAM" id="SSF57783">
    <property type="entry name" value="Zinc beta-ribbon"/>
    <property type="match status" value="1"/>
</dbReference>
<dbReference type="EC" id="2.7.7.101" evidence="12"/>
<evidence type="ECO:0000256" key="2">
    <source>
        <dbReference type="ARBA" id="ARBA00022515"/>
    </source>
</evidence>
<comment type="catalytic activity">
    <reaction evidence="12">
        <text>ssDNA + n NTP = ssDNA/pppN(pN)n-1 hybrid + (n-1) diphosphate.</text>
        <dbReference type="EC" id="2.7.7.101"/>
    </reaction>
</comment>
<evidence type="ECO:0000256" key="5">
    <source>
        <dbReference type="ARBA" id="ARBA00022705"/>
    </source>
</evidence>
<dbReference type="GO" id="GO:0003899">
    <property type="term" value="F:DNA-directed RNA polymerase activity"/>
    <property type="evidence" value="ECO:0007669"/>
    <property type="project" value="UniProtKB-UniRule"/>
</dbReference>
<evidence type="ECO:0000256" key="6">
    <source>
        <dbReference type="ARBA" id="ARBA00022723"/>
    </source>
</evidence>
<dbReference type="GO" id="GO:1990077">
    <property type="term" value="C:primosome complex"/>
    <property type="evidence" value="ECO:0007669"/>
    <property type="project" value="UniProtKB-KW"/>
</dbReference>
<dbReference type="NCBIfam" id="TIGR01391">
    <property type="entry name" value="dnaG"/>
    <property type="match status" value="1"/>
</dbReference>
<dbReference type="InterPro" id="IPR002694">
    <property type="entry name" value="Znf_CHC2"/>
</dbReference>
<dbReference type="PANTHER" id="PTHR30313">
    <property type="entry name" value="DNA PRIMASE"/>
    <property type="match status" value="1"/>
</dbReference>
<dbReference type="GO" id="GO:0005737">
    <property type="term" value="C:cytoplasm"/>
    <property type="evidence" value="ECO:0007669"/>
    <property type="project" value="TreeGrafter"/>
</dbReference>
<dbReference type="EMBL" id="CP006934">
    <property type="protein sequence ID" value="AHI53734.1"/>
    <property type="molecule type" value="Genomic_DNA"/>
</dbReference>
<keyword evidence="5 12" id="KW-0235">DNA replication</keyword>
<dbReference type="OrthoDB" id="9803773at2"/>
<dbReference type="GO" id="GO:0003677">
    <property type="term" value="F:DNA binding"/>
    <property type="evidence" value="ECO:0007669"/>
    <property type="project" value="UniProtKB-KW"/>
</dbReference>
<dbReference type="Pfam" id="PF13662">
    <property type="entry name" value="Toprim_4"/>
    <property type="match status" value="1"/>
</dbReference>
<dbReference type="STRING" id="1276257.SSABA_v1c03220"/>
<dbReference type="InterPro" id="IPR036977">
    <property type="entry name" value="DNA_primase_Znf_CHC2"/>
</dbReference>
<dbReference type="InterPro" id="IPR037068">
    <property type="entry name" value="DNA_primase_core_N_sf"/>
</dbReference>
<dbReference type="Pfam" id="PF01807">
    <property type="entry name" value="Zn_ribbon_DnaG"/>
    <property type="match status" value="1"/>
</dbReference>
<dbReference type="AlphaFoldDB" id="W6AJ48"/>
<accession>W6AJ48</accession>
<comment type="cofactor">
    <cofactor evidence="12 13 14">
        <name>Zn(2+)</name>
        <dbReference type="ChEBI" id="CHEBI:29105"/>
    </cofactor>
    <text evidence="12 13 14">Binds 1 zinc ion per monomer.</text>
</comment>
<evidence type="ECO:0000313" key="17">
    <source>
        <dbReference type="Proteomes" id="UP000019265"/>
    </source>
</evidence>
<dbReference type="Gene3D" id="3.90.580.10">
    <property type="entry name" value="Zinc finger, CHC2-type domain"/>
    <property type="match status" value="1"/>
</dbReference>
<dbReference type="InterPro" id="IPR006171">
    <property type="entry name" value="TOPRIM_dom"/>
</dbReference>
<dbReference type="HAMAP" id="MF_00974">
    <property type="entry name" value="DNA_primase_DnaG"/>
    <property type="match status" value="1"/>
</dbReference>
<evidence type="ECO:0000313" key="16">
    <source>
        <dbReference type="EMBL" id="AHI53734.1"/>
    </source>
</evidence>
<name>W6AJ48_9MOLU</name>
<keyword evidence="11 12" id="KW-0804">Transcription</keyword>
<dbReference type="InterPro" id="IPR050219">
    <property type="entry name" value="DnaG_primase"/>
</dbReference>
<dbReference type="GO" id="GO:0000428">
    <property type="term" value="C:DNA-directed RNA polymerase complex"/>
    <property type="evidence" value="ECO:0007669"/>
    <property type="project" value="UniProtKB-KW"/>
</dbReference>